<dbReference type="Proteomes" id="UP001409585">
    <property type="component" value="Unassembled WGS sequence"/>
</dbReference>
<evidence type="ECO:0000313" key="2">
    <source>
        <dbReference type="Proteomes" id="UP001409585"/>
    </source>
</evidence>
<dbReference type="AlphaFoldDB" id="A0AAV3U4F9"/>
<organism evidence="1 2">
    <name type="scientific">Halioxenophilus aromaticivorans</name>
    <dbReference type="NCBI Taxonomy" id="1306992"/>
    <lineage>
        <taxon>Bacteria</taxon>
        <taxon>Pseudomonadati</taxon>
        <taxon>Pseudomonadota</taxon>
        <taxon>Gammaproteobacteria</taxon>
        <taxon>Alteromonadales</taxon>
        <taxon>Alteromonadaceae</taxon>
        <taxon>Halioxenophilus</taxon>
    </lineage>
</organism>
<keyword evidence="2" id="KW-1185">Reference proteome</keyword>
<gene>
    <name evidence="1" type="ORF">GCM10025791_28960</name>
</gene>
<reference evidence="2" key="1">
    <citation type="journal article" date="2019" name="Int. J. Syst. Evol. Microbiol.">
        <title>The Global Catalogue of Microorganisms (GCM) 10K type strain sequencing project: providing services to taxonomists for standard genome sequencing and annotation.</title>
        <authorList>
            <consortium name="The Broad Institute Genomics Platform"/>
            <consortium name="The Broad Institute Genome Sequencing Center for Infectious Disease"/>
            <person name="Wu L."/>
            <person name="Ma J."/>
        </authorList>
    </citation>
    <scope>NUCLEOTIDE SEQUENCE [LARGE SCALE GENOMIC DNA]</scope>
    <source>
        <strain evidence="2">JCM 19134</strain>
    </source>
</reference>
<dbReference type="EMBL" id="BAABLX010000027">
    <property type="protein sequence ID" value="GAA4947519.1"/>
    <property type="molecule type" value="Genomic_DNA"/>
</dbReference>
<sequence>MANAFAIEIHIGLGGKVYVGNLFSGHNVSAYGNKICRLRTGLAGANATGKSKALPRFSAILCVYALYVYA</sequence>
<proteinExistence type="predicted"/>
<evidence type="ECO:0000313" key="1">
    <source>
        <dbReference type="EMBL" id="GAA4947519.1"/>
    </source>
</evidence>
<protein>
    <submittedName>
        <fullName evidence="1">Uncharacterized protein</fullName>
    </submittedName>
</protein>
<accession>A0AAV3U4F9</accession>
<name>A0AAV3U4F9_9ALTE</name>
<comment type="caution">
    <text evidence="1">The sequence shown here is derived from an EMBL/GenBank/DDBJ whole genome shotgun (WGS) entry which is preliminary data.</text>
</comment>